<dbReference type="GO" id="GO:0032259">
    <property type="term" value="P:methylation"/>
    <property type="evidence" value="ECO:0007669"/>
    <property type="project" value="UniProtKB-KW"/>
</dbReference>
<dbReference type="STRING" id="1641165.XM38_10720"/>
<dbReference type="KEGG" id="hhg:XM38_007790"/>
<dbReference type="Gene3D" id="3.40.50.150">
    <property type="entry name" value="Vaccinia Virus protein VP39"/>
    <property type="match status" value="1"/>
</dbReference>
<keyword evidence="2" id="KW-0808">Transferase</keyword>
<dbReference type="GO" id="GO:0008757">
    <property type="term" value="F:S-adenosylmethionine-dependent methyltransferase activity"/>
    <property type="evidence" value="ECO:0007669"/>
    <property type="project" value="InterPro"/>
</dbReference>
<protein>
    <submittedName>
        <fullName evidence="2">Ubiquinone/menaquinone biosynthesis C-methyltransferase UbiE</fullName>
        <ecNumber evidence="2">2.1.1.163</ecNumber>
    </submittedName>
</protein>
<organism evidence="2 3">
    <name type="scientific">Halomicronema hongdechloris C2206</name>
    <dbReference type="NCBI Taxonomy" id="1641165"/>
    <lineage>
        <taxon>Bacteria</taxon>
        <taxon>Bacillati</taxon>
        <taxon>Cyanobacteriota</taxon>
        <taxon>Cyanophyceae</taxon>
        <taxon>Nodosilineales</taxon>
        <taxon>Nodosilineaceae</taxon>
        <taxon>Halomicronema</taxon>
    </lineage>
</organism>
<keyword evidence="2" id="KW-0489">Methyltransferase</keyword>
<dbReference type="OrthoDB" id="9778766at2"/>
<dbReference type="InterPro" id="IPR013216">
    <property type="entry name" value="Methyltransf_11"/>
</dbReference>
<dbReference type="GO" id="GO:0043770">
    <property type="term" value="F:demethylmenaquinone methyltransferase activity"/>
    <property type="evidence" value="ECO:0007669"/>
    <property type="project" value="UniProtKB-EC"/>
</dbReference>
<dbReference type="EMBL" id="CP021983">
    <property type="protein sequence ID" value="ASC69849.1"/>
    <property type="molecule type" value="Genomic_DNA"/>
</dbReference>
<dbReference type="AlphaFoldDB" id="A0A1Z3HHQ6"/>
<dbReference type="InterPro" id="IPR029063">
    <property type="entry name" value="SAM-dependent_MTases_sf"/>
</dbReference>
<evidence type="ECO:0000313" key="3">
    <source>
        <dbReference type="Proteomes" id="UP000191901"/>
    </source>
</evidence>
<dbReference type="Proteomes" id="UP000191901">
    <property type="component" value="Chromosome"/>
</dbReference>
<name>A0A1Z3HHQ6_9CYAN</name>
<dbReference type="CDD" id="cd02440">
    <property type="entry name" value="AdoMet_MTases"/>
    <property type="match status" value="1"/>
</dbReference>
<dbReference type="RefSeq" id="WP_080808801.1">
    <property type="nucleotide sequence ID" value="NZ_CP021983.2"/>
</dbReference>
<dbReference type="Pfam" id="PF08241">
    <property type="entry name" value="Methyltransf_11"/>
    <property type="match status" value="1"/>
</dbReference>
<proteinExistence type="predicted"/>
<reference evidence="2 3" key="1">
    <citation type="journal article" date="2016" name="Biochim. Biophys. Acta">
        <title>Characterization of red-shifted phycobilisomes isolated from the chlorophyll f-containing cyanobacterium Halomicronema hongdechloris.</title>
        <authorList>
            <person name="Li Y."/>
            <person name="Lin Y."/>
            <person name="Garvey C.J."/>
            <person name="Birch D."/>
            <person name="Corkery R.W."/>
            <person name="Loughlin P.C."/>
            <person name="Scheer H."/>
            <person name="Willows R.D."/>
            <person name="Chen M."/>
        </authorList>
    </citation>
    <scope>NUCLEOTIDE SEQUENCE [LARGE SCALE GENOMIC DNA]</scope>
    <source>
        <strain evidence="2 3">C2206</strain>
    </source>
</reference>
<gene>
    <name evidence="2" type="primary">ubiE_1</name>
    <name evidence="2" type="ORF">XM38_007790</name>
</gene>
<evidence type="ECO:0000259" key="1">
    <source>
        <dbReference type="Pfam" id="PF08241"/>
    </source>
</evidence>
<dbReference type="EC" id="2.1.1.163" evidence="2"/>
<accession>A0A1Z3HHQ6</accession>
<evidence type="ECO:0000313" key="2">
    <source>
        <dbReference type="EMBL" id="ASC69849.1"/>
    </source>
</evidence>
<feature type="domain" description="Methyltransferase type 11" evidence="1">
    <location>
        <begin position="85"/>
        <end position="174"/>
    </location>
</feature>
<keyword evidence="3" id="KW-1185">Reference proteome</keyword>
<keyword evidence="2" id="KW-0830">Ubiquinone</keyword>
<sequence length="304" mass="33584">MTSSITQNSLYQPLHPFLVADHTVDFSGPIPVDTALTPSPAITANSNYFDHPDWALNYFNACHRTDGFKERWQAATGTWDDKIVVDVGCGPGNVFATVGGQPRLLIGVDVALGSLALAQEIGYVPLLADAHQMPLRSHMADLVLLNATLHHCENMERVLIEAARLVKPGGKLVIDHDPQLQAWNYRGLGMAMYRIRHHLYARCLKDLDMDPHERTYALATEIHHHPGHGVTAEFFRGSLGQLGFQVNLYPHNQTLGAETLQGQRGSFPHWRYPLGQILSGINPWSDEAALSLLCVAVRAVADYS</sequence>
<dbReference type="SUPFAM" id="SSF53335">
    <property type="entry name" value="S-adenosyl-L-methionine-dependent methyltransferases"/>
    <property type="match status" value="1"/>
</dbReference>